<gene>
    <name evidence="2" type="ORF">ACFPET_01560</name>
</gene>
<feature type="domain" description="IstB-like ATP-binding" evidence="1">
    <location>
        <begin position="108"/>
        <end position="224"/>
    </location>
</feature>
<evidence type="ECO:0000313" key="2">
    <source>
        <dbReference type="EMBL" id="MFC4333881.1"/>
    </source>
</evidence>
<dbReference type="Pfam" id="PF01695">
    <property type="entry name" value="IstB_IS21"/>
    <property type="match status" value="1"/>
</dbReference>
<name>A0ABV8TU28_9ACTN</name>
<evidence type="ECO:0000259" key="1">
    <source>
        <dbReference type="Pfam" id="PF01695"/>
    </source>
</evidence>
<dbReference type="Gene3D" id="3.40.50.300">
    <property type="entry name" value="P-loop containing nucleotide triphosphate hydrolases"/>
    <property type="match status" value="1"/>
</dbReference>
<dbReference type="GO" id="GO:0005524">
    <property type="term" value="F:ATP binding"/>
    <property type="evidence" value="ECO:0007669"/>
    <property type="project" value="UniProtKB-KW"/>
</dbReference>
<evidence type="ECO:0000313" key="3">
    <source>
        <dbReference type="Proteomes" id="UP001595823"/>
    </source>
</evidence>
<dbReference type="PANTHER" id="PTHR30050:SF4">
    <property type="entry name" value="ATP-BINDING PROTEIN RV3427C IN INSERTION SEQUENCE-RELATED"/>
    <property type="match status" value="1"/>
</dbReference>
<keyword evidence="2" id="KW-0067">ATP-binding</keyword>
<dbReference type="InterPro" id="IPR027417">
    <property type="entry name" value="P-loop_NTPase"/>
</dbReference>
<dbReference type="PANTHER" id="PTHR30050">
    <property type="entry name" value="CHROMOSOMAL REPLICATION INITIATOR PROTEIN DNAA"/>
    <property type="match status" value="1"/>
</dbReference>
<dbReference type="RefSeq" id="WP_380617620.1">
    <property type="nucleotide sequence ID" value="NZ_JBHSDK010000002.1"/>
</dbReference>
<sequence length="245" mass="27668">MNDTEPVTDVAKQFEKYLRNRGRTSERATNPDMCSVHLDQPPVGCRYCLIDARAEADHAAITRWHAEVQAAECDTRFPERYRAATADHPDVTTWVHQWETDHDRCPWMALRGPVGTGKTHQAYGALRAAVTGNRPTTWLAYSETDLIARLRPRSGVDSEAALAEYVNTPLLLIDDLGTARPTEWSEETVYRIIDGRYNACRPIIWTTNQDREGLRANLGDRVMSRLAEVCTSITLAGPDRRRTTT</sequence>
<dbReference type="InterPro" id="IPR002611">
    <property type="entry name" value="IstB_ATP-bd"/>
</dbReference>
<comment type="caution">
    <text evidence="2">The sequence shown here is derived from an EMBL/GenBank/DDBJ whole genome shotgun (WGS) entry which is preliminary data.</text>
</comment>
<keyword evidence="3" id="KW-1185">Reference proteome</keyword>
<proteinExistence type="predicted"/>
<accession>A0ABV8TU28</accession>
<protein>
    <submittedName>
        <fullName evidence="2">ATP-binding protein</fullName>
    </submittedName>
</protein>
<reference evidence="3" key="1">
    <citation type="journal article" date="2019" name="Int. J. Syst. Evol. Microbiol.">
        <title>The Global Catalogue of Microorganisms (GCM) 10K type strain sequencing project: providing services to taxonomists for standard genome sequencing and annotation.</title>
        <authorList>
            <consortium name="The Broad Institute Genomics Platform"/>
            <consortium name="The Broad Institute Genome Sequencing Center for Infectious Disease"/>
            <person name="Wu L."/>
            <person name="Ma J."/>
        </authorList>
    </citation>
    <scope>NUCLEOTIDE SEQUENCE [LARGE SCALE GENOMIC DNA]</scope>
    <source>
        <strain evidence="3">IBRC-M 10908</strain>
    </source>
</reference>
<dbReference type="SUPFAM" id="SSF52540">
    <property type="entry name" value="P-loop containing nucleoside triphosphate hydrolases"/>
    <property type="match status" value="1"/>
</dbReference>
<keyword evidence="2" id="KW-0547">Nucleotide-binding</keyword>
<dbReference type="EMBL" id="JBHSDK010000002">
    <property type="protein sequence ID" value="MFC4333881.1"/>
    <property type="molecule type" value="Genomic_DNA"/>
</dbReference>
<organism evidence="2 3">
    <name type="scientific">Salininema proteolyticum</name>
    <dbReference type="NCBI Taxonomy" id="1607685"/>
    <lineage>
        <taxon>Bacteria</taxon>
        <taxon>Bacillati</taxon>
        <taxon>Actinomycetota</taxon>
        <taxon>Actinomycetes</taxon>
        <taxon>Glycomycetales</taxon>
        <taxon>Glycomycetaceae</taxon>
        <taxon>Salininema</taxon>
    </lineage>
</organism>
<dbReference type="Proteomes" id="UP001595823">
    <property type="component" value="Unassembled WGS sequence"/>
</dbReference>